<keyword evidence="1" id="KW-1133">Transmembrane helix</keyword>
<dbReference type="RefSeq" id="WP_099070236.1">
    <property type="nucleotide sequence ID" value="NZ_LAHD01000066.1"/>
</dbReference>
<evidence type="ECO:0000313" key="4">
    <source>
        <dbReference type="Proteomes" id="UP000222310"/>
    </source>
</evidence>
<feature type="chain" id="PRO_5040172694" evidence="2">
    <location>
        <begin position="22"/>
        <end position="193"/>
    </location>
</feature>
<accession>A0A9Q6EJU7</accession>
<keyword evidence="1" id="KW-0812">Transmembrane</keyword>
<dbReference type="GeneID" id="57097794"/>
<keyword evidence="2" id="KW-0732">Signal</keyword>
<protein>
    <submittedName>
        <fullName evidence="3">Uncharacterized protein</fullName>
    </submittedName>
</protein>
<dbReference type="EMBL" id="LAHD01000066">
    <property type="protein sequence ID" value="PHK01698.1"/>
    <property type="molecule type" value="Genomic_DNA"/>
</dbReference>
<gene>
    <name evidence="3" type="ORF">VF08_21305</name>
</gene>
<evidence type="ECO:0000256" key="1">
    <source>
        <dbReference type="SAM" id="Phobius"/>
    </source>
</evidence>
<feature type="signal peptide" evidence="2">
    <location>
        <begin position="1"/>
        <end position="21"/>
    </location>
</feature>
<proteinExistence type="predicted"/>
<evidence type="ECO:0000256" key="2">
    <source>
        <dbReference type="SAM" id="SignalP"/>
    </source>
</evidence>
<name>A0A9Q6EJU7_NOSLI</name>
<comment type="caution">
    <text evidence="3">The sequence shown here is derived from an EMBL/GenBank/DDBJ whole genome shotgun (WGS) entry which is preliminary data.</text>
</comment>
<dbReference type="AlphaFoldDB" id="A0A9Q6EJU7"/>
<sequence length="193" mass="21304">MYVKFAAAIICIALCSLNVVAAVKRTPIRTTLEGSTRTTVEMMPSPNSEVHWMSAVIFLAGFACFLSWGIYDYNNAVEETDEVSDNLGTSNNQQLHVGVSNTDIQPSLIPPVSPPGMRFNNEFSAKNVVQFSPRSTVSGLGRVDSSQFVENGVQNQPGMLSPEEFYAQLQDEDFWEDTNSQINNKPASYRNPI</sequence>
<dbReference type="Proteomes" id="UP000222310">
    <property type="component" value="Unassembled WGS sequence"/>
</dbReference>
<evidence type="ECO:0000313" key="3">
    <source>
        <dbReference type="EMBL" id="PHK01698.1"/>
    </source>
</evidence>
<reference evidence="3 4" key="1">
    <citation type="submission" date="2015-02" db="EMBL/GenBank/DDBJ databases">
        <title>Nostoc linckia genome annotation.</title>
        <authorList>
            <person name="Zhou Z."/>
        </authorList>
    </citation>
    <scope>NUCLEOTIDE SEQUENCE [LARGE SCALE GENOMIC DNA]</scope>
    <source>
        <strain evidence="4">z8</strain>
    </source>
</reference>
<keyword evidence="1" id="KW-0472">Membrane</keyword>
<feature type="transmembrane region" description="Helical" evidence="1">
    <location>
        <begin position="50"/>
        <end position="71"/>
    </location>
</feature>
<organism evidence="3 4">
    <name type="scientific">Nostoc linckia z8</name>
    <dbReference type="NCBI Taxonomy" id="1628746"/>
    <lineage>
        <taxon>Bacteria</taxon>
        <taxon>Bacillati</taxon>
        <taxon>Cyanobacteriota</taxon>
        <taxon>Cyanophyceae</taxon>
        <taxon>Nostocales</taxon>
        <taxon>Nostocaceae</taxon>
        <taxon>Nostoc</taxon>
    </lineage>
</organism>